<dbReference type="KEGG" id="tva:4774360"/>
<dbReference type="Gene3D" id="2.60.120.260">
    <property type="entry name" value="Galactose-binding domain-like"/>
    <property type="match status" value="2"/>
</dbReference>
<dbReference type="OrthoDB" id="10264150at2759"/>
<dbReference type="EMBL" id="DS113243">
    <property type="protein sequence ID" value="EAY16355.1"/>
    <property type="molecule type" value="Genomic_DNA"/>
</dbReference>
<dbReference type="VEuPathDB" id="TrichDB:TVAG_359640"/>
<dbReference type="InParanoid" id="A2DT83"/>
<dbReference type="InterPro" id="IPR008979">
    <property type="entry name" value="Galactose-bd-like_sf"/>
</dbReference>
<organism evidence="1 2">
    <name type="scientific">Trichomonas vaginalis (strain ATCC PRA-98 / G3)</name>
    <dbReference type="NCBI Taxonomy" id="412133"/>
    <lineage>
        <taxon>Eukaryota</taxon>
        <taxon>Metamonada</taxon>
        <taxon>Parabasalia</taxon>
        <taxon>Trichomonadida</taxon>
        <taxon>Trichomonadidae</taxon>
        <taxon>Trichomonas</taxon>
    </lineage>
</organism>
<evidence type="ECO:0000313" key="2">
    <source>
        <dbReference type="Proteomes" id="UP000001542"/>
    </source>
</evidence>
<dbReference type="VEuPathDB" id="TrichDB:TVAGG3_0968400"/>
<sequence>MRIEAEGDFELIASALTGQKISINSENAHFIFLMAADLGIEFLMKATNEFIYSTLTPQKAIELIECLLQVSQYDGPQIQYMAVNFESMKSIREFKALPTHILASILHHPQLNITSIENYCQWLIGFCSQDPEKRSGLLQFIKFDNQSRFYIKNLLEGSDVNVNLIRTPLLNMLRNGLTQRQANDVEVVDCKQKPNKPDYGVFAMMCERCSGNPQDFNMVKVTCNSTLQNIIDPSWTSWWSTPNEQGSWVEFDFQQYRLRPNKYTLKTIFADVKLPYMRSWRIDGSDDEVHWELLNEQRNSNTGTESKTYHTWDIITDKQFRYIRLTQIDKNGSDNYCLFIHDIEFFGTLSMEGTKVELNKEEGKDWKGVFDYLSQKCNRANPVEKGIIAIKSSCDPKFLLEKSWNGCWRSPKVPNSWVQIELINTELILTSYSLRTHYGPAHIRSWEVEVSKDGEEWYLVDQRINRDEYKEPYANLHWICTEPQTDPMKFIRFKMTGPSTRNEWIFWLSNIELFGDIFRHK</sequence>
<evidence type="ECO:0000313" key="1">
    <source>
        <dbReference type="EMBL" id="EAY16355.1"/>
    </source>
</evidence>
<dbReference type="PANTHER" id="PTHR47457">
    <property type="entry name" value="OS05G0345500 PROTEIN"/>
    <property type="match status" value="1"/>
</dbReference>
<dbReference type="SUPFAM" id="SSF49785">
    <property type="entry name" value="Galactose-binding domain-like"/>
    <property type="match status" value="2"/>
</dbReference>
<dbReference type="AlphaFoldDB" id="A2DT83"/>
<dbReference type="PANTHER" id="PTHR47457:SF1">
    <property type="entry name" value="BTB DOMAIN-CONTAINING PROTEIN-RELATED"/>
    <property type="match status" value="1"/>
</dbReference>
<dbReference type="Proteomes" id="UP000001542">
    <property type="component" value="Unassembled WGS sequence"/>
</dbReference>
<evidence type="ECO:0008006" key="3">
    <source>
        <dbReference type="Google" id="ProtNLM"/>
    </source>
</evidence>
<reference evidence="1" key="1">
    <citation type="submission" date="2006-10" db="EMBL/GenBank/DDBJ databases">
        <authorList>
            <person name="Amadeo P."/>
            <person name="Zhao Q."/>
            <person name="Wortman J."/>
            <person name="Fraser-Liggett C."/>
            <person name="Carlton J."/>
        </authorList>
    </citation>
    <scope>NUCLEOTIDE SEQUENCE</scope>
    <source>
        <strain evidence="1">G3</strain>
    </source>
</reference>
<dbReference type="RefSeq" id="XP_001328578.1">
    <property type="nucleotide sequence ID" value="XM_001328543.1"/>
</dbReference>
<protein>
    <recommendedName>
        <fullName evidence="3">F5/8 type C domain containing protein</fullName>
    </recommendedName>
</protein>
<name>A2DT83_TRIV3</name>
<dbReference type="STRING" id="5722.A2DT83"/>
<reference evidence="1" key="2">
    <citation type="journal article" date="2007" name="Science">
        <title>Draft genome sequence of the sexually transmitted pathogen Trichomonas vaginalis.</title>
        <authorList>
            <person name="Carlton J.M."/>
            <person name="Hirt R.P."/>
            <person name="Silva J.C."/>
            <person name="Delcher A.L."/>
            <person name="Schatz M."/>
            <person name="Zhao Q."/>
            <person name="Wortman J.R."/>
            <person name="Bidwell S.L."/>
            <person name="Alsmark U.C.M."/>
            <person name="Besteiro S."/>
            <person name="Sicheritz-Ponten T."/>
            <person name="Noel C.J."/>
            <person name="Dacks J.B."/>
            <person name="Foster P.G."/>
            <person name="Simillion C."/>
            <person name="Van de Peer Y."/>
            <person name="Miranda-Saavedra D."/>
            <person name="Barton G.J."/>
            <person name="Westrop G.D."/>
            <person name="Mueller S."/>
            <person name="Dessi D."/>
            <person name="Fiori P.L."/>
            <person name="Ren Q."/>
            <person name="Paulsen I."/>
            <person name="Zhang H."/>
            <person name="Bastida-Corcuera F.D."/>
            <person name="Simoes-Barbosa A."/>
            <person name="Brown M.T."/>
            <person name="Hayes R.D."/>
            <person name="Mukherjee M."/>
            <person name="Okumura C.Y."/>
            <person name="Schneider R."/>
            <person name="Smith A.J."/>
            <person name="Vanacova S."/>
            <person name="Villalvazo M."/>
            <person name="Haas B.J."/>
            <person name="Pertea M."/>
            <person name="Feldblyum T.V."/>
            <person name="Utterback T.R."/>
            <person name="Shu C.L."/>
            <person name="Osoegawa K."/>
            <person name="de Jong P.J."/>
            <person name="Hrdy I."/>
            <person name="Horvathova L."/>
            <person name="Zubacova Z."/>
            <person name="Dolezal P."/>
            <person name="Malik S.B."/>
            <person name="Logsdon J.M. Jr."/>
            <person name="Henze K."/>
            <person name="Gupta A."/>
            <person name="Wang C.C."/>
            <person name="Dunne R.L."/>
            <person name="Upcroft J.A."/>
            <person name="Upcroft P."/>
            <person name="White O."/>
            <person name="Salzberg S.L."/>
            <person name="Tang P."/>
            <person name="Chiu C.-H."/>
            <person name="Lee Y.-S."/>
            <person name="Embley T.M."/>
            <person name="Coombs G.H."/>
            <person name="Mottram J.C."/>
            <person name="Tachezy J."/>
            <person name="Fraser-Liggett C.M."/>
            <person name="Johnson P.J."/>
        </authorList>
    </citation>
    <scope>NUCLEOTIDE SEQUENCE [LARGE SCALE GENOMIC DNA]</scope>
    <source>
        <strain evidence="1">G3</strain>
    </source>
</reference>
<proteinExistence type="predicted"/>
<accession>A2DT83</accession>
<gene>
    <name evidence="1" type="ORF">TVAG_359640</name>
</gene>
<keyword evidence="2" id="KW-1185">Reference proteome</keyword>